<reference evidence="3 4" key="1">
    <citation type="journal article" date="2019" name="Microb. Cell Fact.">
        <title>Exploring novel herbicidin analogues by transcriptional regulator overexpression and MS/MS molecular networking.</title>
        <authorList>
            <person name="Shi Y."/>
            <person name="Gu R."/>
            <person name="Li Y."/>
            <person name="Wang X."/>
            <person name="Ren W."/>
            <person name="Li X."/>
            <person name="Wang L."/>
            <person name="Xie Y."/>
            <person name="Hong B."/>
        </authorList>
    </citation>
    <scope>NUCLEOTIDE SEQUENCE [LARGE SCALE GENOMIC DNA]</scope>
    <source>
        <strain evidence="3 4">US-43</strain>
    </source>
</reference>
<sequence length="302" mass="31678">MPGTIAVGVDGTDHSRAAADWAAAEAARRGMELCLVHASVRRPRAVVPAEDAAARERWAAGVLRDAGERAAKEFPELTVTTRQVAADPVPALIAEAAGADLLVLGSRGHGTVVGHLLGSVGLHVLRQATGPVVVVRGPRDDDRWGSGRYADGPADDVTTGEVVVGVQDLSERVAPVLDFAFAAAERLGTRLRAVRAWTVPPVFAWSPGSLWLAGDDEGMGERERRSLDEILRPWRERHPAVDVAVHVETGSAAQVLLTHGAGAALVVVGRRLPGRHGIHRLGPVALAALHHAPGPVAVVPHP</sequence>
<organism evidence="3 4">
    <name type="scientific">Streptomyces mobaraensis</name>
    <name type="common">Streptoverticillium mobaraense</name>
    <dbReference type="NCBI Taxonomy" id="35621"/>
    <lineage>
        <taxon>Bacteria</taxon>
        <taxon>Bacillati</taxon>
        <taxon>Actinomycetota</taxon>
        <taxon>Actinomycetes</taxon>
        <taxon>Kitasatosporales</taxon>
        <taxon>Streptomycetaceae</taxon>
        <taxon>Streptomyces</taxon>
    </lineage>
</organism>
<dbReference type="InterPro" id="IPR006016">
    <property type="entry name" value="UspA"/>
</dbReference>
<dbReference type="AlphaFoldDB" id="A0A5N5VYJ1"/>
<dbReference type="PANTHER" id="PTHR46553:SF3">
    <property type="entry name" value="ADENINE NUCLEOTIDE ALPHA HYDROLASES-LIKE SUPERFAMILY PROTEIN"/>
    <property type="match status" value="1"/>
</dbReference>
<dbReference type="InterPro" id="IPR006015">
    <property type="entry name" value="Universal_stress_UspA"/>
</dbReference>
<evidence type="ECO:0000259" key="2">
    <source>
        <dbReference type="Pfam" id="PF00582"/>
    </source>
</evidence>
<dbReference type="EMBL" id="VOKX01000126">
    <property type="protein sequence ID" value="KAB7833845.1"/>
    <property type="molecule type" value="Genomic_DNA"/>
</dbReference>
<dbReference type="Proteomes" id="UP000327000">
    <property type="component" value="Unassembled WGS sequence"/>
</dbReference>
<dbReference type="Pfam" id="PF00582">
    <property type="entry name" value="Usp"/>
    <property type="match status" value="2"/>
</dbReference>
<name>A0A5N5VYJ1_STRMB</name>
<keyword evidence="4" id="KW-1185">Reference proteome</keyword>
<accession>A0A5N5VYJ1</accession>
<dbReference type="Gene3D" id="3.40.50.620">
    <property type="entry name" value="HUPs"/>
    <property type="match status" value="2"/>
</dbReference>
<dbReference type="RefSeq" id="WP_152265918.1">
    <property type="nucleotide sequence ID" value="NZ_VOKX01000126.1"/>
</dbReference>
<dbReference type="InterPro" id="IPR014729">
    <property type="entry name" value="Rossmann-like_a/b/a_fold"/>
</dbReference>
<dbReference type="SUPFAM" id="SSF52402">
    <property type="entry name" value="Adenine nucleotide alpha hydrolases-like"/>
    <property type="match status" value="2"/>
</dbReference>
<feature type="domain" description="UspA" evidence="2">
    <location>
        <begin position="162"/>
        <end position="300"/>
    </location>
</feature>
<dbReference type="CDD" id="cd00293">
    <property type="entry name" value="USP-like"/>
    <property type="match status" value="1"/>
</dbReference>
<evidence type="ECO:0000313" key="4">
    <source>
        <dbReference type="Proteomes" id="UP000327000"/>
    </source>
</evidence>
<dbReference type="PANTHER" id="PTHR46553">
    <property type="entry name" value="ADENINE NUCLEOTIDE ALPHA HYDROLASES-LIKE SUPERFAMILY PROTEIN"/>
    <property type="match status" value="1"/>
</dbReference>
<dbReference type="OrthoDB" id="4867015at2"/>
<protein>
    <submittedName>
        <fullName evidence="3">Universal stress protein</fullName>
    </submittedName>
</protein>
<gene>
    <name evidence="3" type="ORF">FRZ00_31945</name>
</gene>
<dbReference type="PRINTS" id="PR01438">
    <property type="entry name" value="UNVRSLSTRESS"/>
</dbReference>
<evidence type="ECO:0000256" key="1">
    <source>
        <dbReference type="ARBA" id="ARBA00008791"/>
    </source>
</evidence>
<comment type="caution">
    <text evidence="3">The sequence shown here is derived from an EMBL/GenBank/DDBJ whole genome shotgun (WGS) entry which is preliminary data.</text>
</comment>
<evidence type="ECO:0000313" key="3">
    <source>
        <dbReference type="EMBL" id="KAB7833845.1"/>
    </source>
</evidence>
<feature type="domain" description="UspA" evidence="2">
    <location>
        <begin position="3"/>
        <end position="136"/>
    </location>
</feature>
<comment type="similarity">
    <text evidence="1">Belongs to the universal stress protein A family.</text>
</comment>
<proteinExistence type="inferred from homology"/>